<dbReference type="PANTHER" id="PTHR46223:SF3">
    <property type="entry name" value="HISTONE-LYSINE N-METHYLTRANSFERASE SET-23"/>
    <property type="match status" value="1"/>
</dbReference>
<feature type="region of interest" description="Disordered" evidence="10">
    <location>
        <begin position="1"/>
        <end position="233"/>
    </location>
</feature>
<dbReference type="Gene3D" id="2.30.280.10">
    <property type="entry name" value="SRA-YDG"/>
    <property type="match status" value="1"/>
</dbReference>
<proteinExistence type="predicted"/>
<dbReference type="InterPro" id="IPR003616">
    <property type="entry name" value="Post-SET_dom"/>
</dbReference>
<keyword evidence="8 9" id="KW-0539">Nucleus</keyword>
<evidence type="ECO:0000256" key="9">
    <source>
        <dbReference type="PROSITE-ProRule" id="PRU00358"/>
    </source>
</evidence>
<dbReference type="SUPFAM" id="SSF88697">
    <property type="entry name" value="PUA domain-like"/>
    <property type="match status" value="1"/>
</dbReference>
<dbReference type="PROSITE" id="PS50280">
    <property type="entry name" value="SET"/>
    <property type="match status" value="1"/>
</dbReference>
<feature type="domain" description="SET" evidence="11">
    <location>
        <begin position="849"/>
        <end position="975"/>
    </location>
</feature>
<dbReference type="GO" id="GO:0005694">
    <property type="term" value="C:chromosome"/>
    <property type="evidence" value="ECO:0007669"/>
    <property type="project" value="UniProtKB-SubCell"/>
</dbReference>
<dbReference type="EMBL" id="BDSA01000005">
    <property type="protein sequence ID" value="GBE62547.1"/>
    <property type="molecule type" value="Genomic_DNA"/>
</dbReference>
<feature type="compositionally biased region" description="Basic and acidic residues" evidence="10">
    <location>
        <begin position="153"/>
        <end position="184"/>
    </location>
</feature>
<dbReference type="GO" id="GO:0005634">
    <property type="term" value="C:nucleus"/>
    <property type="evidence" value="ECO:0007669"/>
    <property type="project" value="UniProtKB-SubCell"/>
</dbReference>
<dbReference type="SMART" id="SM00508">
    <property type="entry name" value="PostSET"/>
    <property type="match status" value="1"/>
</dbReference>
<evidence type="ECO:0000256" key="1">
    <source>
        <dbReference type="ARBA" id="ARBA00004286"/>
    </source>
</evidence>
<dbReference type="Pfam" id="PF05033">
    <property type="entry name" value="Pre-SET"/>
    <property type="match status" value="1"/>
</dbReference>
<dbReference type="Pfam" id="PF02182">
    <property type="entry name" value="SAD_SRA"/>
    <property type="match status" value="1"/>
</dbReference>
<dbReference type="InterPro" id="IPR001214">
    <property type="entry name" value="SET_dom"/>
</dbReference>
<dbReference type="Proteomes" id="UP000236319">
    <property type="component" value="Unassembled WGS sequence"/>
</dbReference>
<evidence type="ECO:0000256" key="4">
    <source>
        <dbReference type="ARBA" id="ARBA00022679"/>
    </source>
</evidence>
<evidence type="ECO:0000256" key="8">
    <source>
        <dbReference type="ARBA" id="ARBA00023242"/>
    </source>
</evidence>
<sequence length="997" mass="113837">MTGHQESDGGDAETRINEEGQTEDAMEEMQSATDGTQSASDDTENLLEEMQDAIDETQNPIEEFQNATDEMQDATDEIQDPKDETQNPTEEMQHPTEETQNPTEETQNPTDEMQIPTEEMQDATDEIQNPKDEMQNASEEMQHPTEETQNVTGEKEDPKEESQHPMEEAQNPIEEKQNAIEEMQHPIQETPNPKEESQSPKGEAQYPIQESPNPKEESQSANTSTESEQTGSLVKQGHLMSFSNITSAVEVCLEVEPLPSVFYNTVTTFIEEKPDENEFEQDIKDRDPTRCFPTSSRGFAGMLRQPLHKTPPNQQIVWMIARYEAICQRLQETGNSLARIRAGSASMTRQQLMQLFVNEREKLFGKVEYFPVGEPYLGMPPFTHFFKREELLYFGICQSPYDTVSVDKMRDGTEIAQAIILDGTPSLREDMGTRFILYCKFEAGGNDVSDYTDKNQPIFQSWIHEVPIRVVRGYNAVSRYAPIWGFRYDGLYRIIAVYSDNNKQGVRVWSYVFSACNPDLEPPVFLQTDEASESMSTYDQDLKSVFVNHFYIHAKFQKSIKKKISEDLRQVDVVLNGKKLFTIGIPHLLRAGRRHRRQVPLVVNFAIIYRYIRRLCKVAKVGQQWLEGPVAEYERAKKEGSPIWWARGGYLPMKLTIQYMEPRRSLSMEVVRGQCKEKVTSKKVRFQKTLIINRELAKNMARPFFPQSDIDSIWTYIELTEPIHSTWNPYEDISAGSEVHPIPVVNDVDDDEPPMVFTYIRSNIYFSRLPHLNFDPVCAGCIPDTLDKESCQNVSVKGFCKGLMDPKGRLFCQGVNKGYLSTIQSRAACSDNCPCSNDCSNRLLEGVQVPVKLVKTTNMGWALHTMVHITIGTYIMQYVGEVVCRSEMIAREHQYDKLGRFNYCMEAVESETLHDDWQMPCMDSMVLGNIARFLNHSCDPNVEVITVWRGDDFPCIAVYALRDIAAGEALTYCYGPQYKNIPCLCDARNCRGVIGNH</sequence>
<dbReference type="InterPro" id="IPR015947">
    <property type="entry name" value="PUA-like_sf"/>
</dbReference>
<dbReference type="InterPro" id="IPR007728">
    <property type="entry name" value="Pre-SET_dom"/>
</dbReference>
<feature type="compositionally biased region" description="Low complexity" evidence="10">
    <location>
        <begin position="98"/>
        <end position="110"/>
    </location>
</feature>
<keyword evidence="2" id="KW-0158">Chromosome</keyword>
<dbReference type="GO" id="GO:0032259">
    <property type="term" value="P:methylation"/>
    <property type="evidence" value="ECO:0007669"/>
    <property type="project" value="UniProtKB-KW"/>
</dbReference>
<feature type="compositionally biased region" description="Acidic residues" evidence="10">
    <location>
        <begin position="41"/>
        <end position="55"/>
    </location>
</feature>
<feature type="compositionally biased region" description="Polar residues" evidence="10">
    <location>
        <begin position="219"/>
        <end position="233"/>
    </location>
</feature>
<accession>A0A2H6KHS6</accession>
<dbReference type="GeneID" id="39876317"/>
<dbReference type="PANTHER" id="PTHR46223">
    <property type="entry name" value="HISTONE-LYSINE N-METHYLTRANSFERASE SUV39H"/>
    <property type="match status" value="1"/>
</dbReference>
<protein>
    <submittedName>
        <fullName evidence="14">SET domain-containing protein</fullName>
    </submittedName>
</protein>
<evidence type="ECO:0000256" key="10">
    <source>
        <dbReference type="SAM" id="MobiDB-lite"/>
    </source>
</evidence>
<keyword evidence="4" id="KW-0808">Transferase</keyword>
<dbReference type="SUPFAM" id="SSF58104">
    <property type="entry name" value="Methyl-accepting chemotaxis protein (MCP) signaling domain"/>
    <property type="match status" value="1"/>
</dbReference>
<dbReference type="InterPro" id="IPR046341">
    <property type="entry name" value="SET_dom_sf"/>
</dbReference>
<name>A0A2H6KHS6_9APIC</name>
<dbReference type="GO" id="GO:0042054">
    <property type="term" value="F:histone methyltransferase activity"/>
    <property type="evidence" value="ECO:0007669"/>
    <property type="project" value="InterPro"/>
</dbReference>
<evidence type="ECO:0000256" key="5">
    <source>
        <dbReference type="ARBA" id="ARBA00022691"/>
    </source>
</evidence>
<evidence type="ECO:0000259" key="11">
    <source>
        <dbReference type="PROSITE" id="PS50280"/>
    </source>
</evidence>
<evidence type="ECO:0000313" key="14">
    <source>
        <dbReference type="EMBL" id="GBE62547.1"/>
    </source>
</evidence>
<dbReference type="Pfam" id="PF00856">
    <property type="entry name" value="SET"/>
    <property type="match status" value="1"/>
</dbReference>
<organism evidence="14 15">
    <name type="scientific">Babesia ovata</name>
    <dbReference type="NCBI Taxonomy" id="189622"/>
    <lineage>
        <taxon>Eukaryota</taxon>
        <taxon>Sar</taxon>
        <taxon>Alveolata</taxon>
        <taxon>Apicomplexa</taxon>
        <taxon>Aconoidasida</taxon>
        <taxon>Piroplasmida</taxon>
        <taxon>Babesiidae</taxon>
        <taxon>Babesia</taxon>
    </lineage>
</organism>
<dbReference type="Gene3D" id="1.10.287.950">
    <property type="entry name" value="Methyl-accepting chemotaxis protein"/>
    <property type="match status" value="1"/>
</dbReference>
<evidence type="ECO:0000256" key="3">
    <source>
        <dbReference type="ARBA" id="ARBA00022603"/>
    </source>
</evidence>
<dbReference type="SMART" id="SM00468">
    <property type="entry name" value="PreSET"/>
    <property type="match status" value="1"/>
</dbReference>
<feature type="domain" description="Post-SET" evidence="12">
    <location>
        <begin position="979"/>
        <end position="995"/>
    </location>
</feature>
<dbReference type="InterPro" id="IPR036987">
    <property type="entry name" value="SRA-YDG_sf"/>
</dbReference>
<evidence type="ECO:0000259" key="13">
    <source>
        <dbReference type="PROSITE" id="PS51015"/>
    </source>
</evidence>
<evidence type="ECO:0000256" key="2">
    <source>
        <dbReference type="ARBA" id="ARBA00022454"/>
    </source>
</evidence>
<dbReference type="RefSeq" id="XP_028868790.1">
    <property type="nucleotide sequence ID" value="XM_029012957.1"/>
</dbReference>
<dbReference type="OrthoDB" id="616263at2759"/>
<gene>
    <name evidence="14" type="ORF">BOVATA_040400</name>
</gene>
<keyword evidence="7" id="KW-0862">Zinc</keyword>
<keyword evidence="6" id="KW-0479">Metal-binding</keyword>
<dbReference type="GO" id="GO:0008270">
    <property type="term" value="F:zinc ion binding"/>
    <property type="evidence" value="ECO:0007669"/>
    <property type="project" value="InterPro"/>
</dbReference>
<feature type="compositionally biased region" description="Basic and acidic residues" evidence="10">
    <location>
        <begin position="79"/>
        <end position="97"/>
    </location>
</feature>
<dbReference type="PROSITE" id="PS51015">
    <property type="entry name" value="YDG"/>
    <property type="match status" value="1"/>
</dbReference>
<evidence type="ECO:0000313" key="15">
    <source>
        <dbReference type="Proteomes" id="UP000236319"/>
    </source>
</evidence>
<dbReference type="AlphaFoldDB" id="A0A2H6KHS6"/>
<reference evidence="14 15" key="1">
    <citation type="journal article" date="2017" name="BMC Genomics">
        <title>Whole-genome assembly of Babesia ovata and comparative genomics between closely related pathogens.</title>
        <authorList>
            <person name="Yamagishi J."/>
            <person name="Asada M."/>
            <person name="Hakimi H."/>
            <person name="Tanaka T.Q."/>
            <person name="Sugimoto C."/>
            <person name="Kawazu S."/>
        </authorList>
    </citation>
    <scope>NUCLEOTIDE SEQUENCE [LARGE SCALE GENOMIC DNA]</scope>
    <source>
        <strain evidence="14 15">Miyake</strain>
    </source>
</reference>
<comment type="caution">
    <text evidence="14">The sequence shown here is derived from an EMBL/GenBank/DDBJ whole genome shotgun (WGS) entry which is preliminary data.</text>
</comment>
<feature type="compositionally biased region" description="Polar residues" evidence="10">
    <location>
        <begin position="30"/>
        <end position="40"/>
    </location>
</feature>
<dbReference type="InterPro" id="IPR050973">
    <property type="entry name" value="H3K9_Histone-Lys_N-MTase"/>
</dbReference>
<keyword evidence="5" id="KW-0949">S-adenosyl-L-methionine</keyword>
<dbReference type="Gene3D" id="2.170.270.10">
    <property type="entry name" value="SET domain"/>
    <property type="match status" value="1"/>
</dbReference>
<dbReference type="InterPro" id="IPR003105">
    <property type="entry name" value="SRA_YDG"/>
</dbReference>
<evidence type="ECO:0000259" key="12">
    <source>
        <dbReference type="PROSITE" id="PS50868"/>
    </source>
</evidence>
<feature type="domain" description="YDG" evidence="13">
    <location>
        <begin position="374"/>
        <end position="515"/>
    </location>
</feature>
<feature type="compositionally biased region" description="Basic and acidic residues" evidence="10">
    <location>
        <begin position="128"/>
        <end position="146"/>
    </location>
</feature>
<evidence type="ECO:0000256" key="6">
    <source>
        <dbReference type="ARBA" id="ARBA00022723"/>
    </source>
</evidence>
<comment type="subcellular location">
    <subcellularLocation>
        <location evidence="1">Chromosome</location>
    </subcellularLocation>
    <subcellularLocation>
        <location evidence="9">Nucleus</location>
    </subcellularLocation>
</comment>
<dbReference type="VEuPathDB" id="PiroplasmaDB:BOVATA_040400"/>
<dbReference type="PROSITE" id="PS50868">
    <property type="entry name" value="POST_SET"/>
    <property type="match status" value="1"/>
</dbReference>
<evidence type="ECO:0000256" key="7">
    <source>
        <dbReference type="ARBA" id="ARBA00022833"/>
    </source>
</evidence>
<dbReference type="SMART" id="SM00466">
    <property type="entry name" value="SRA"/>
    <property type="match status" value="1"/>
</dbReference>
<feature type="compositionally biased region" description="Polar residues" evidence="10">
    <location>
        <begin position="56"/>
        <end position="69"/>
    </location>
</feature>
<dbReference type="SUPFAM" id="SSF82199">
    <property type="entry name" value="SET domain"/>
    <property type="match status" value="1"/>
</dbReference>
<dbReference type="SMART" id="SM00317">
    <property type="entry name" value="SET"/>
    <property type="match status" value="1"/>
</dbReference>
<keyword evidence="3" id="KW-0489">Methyltransferase</keyword>
<keyword evidence="15" id="KW-1185">Reference proteome</keyword>